<dbReference type="SMART" id="SM00408">
    <property type="entry name" value="IGc2"/>
    <property type="match status" value="13"/>
</dbReference>
<evidence type="ECO:0000259" key="11">
    <source>
        <dbReference type="PROSITE" id="PS50835"/>
    </source>
</evidence>
<dbReference type="Gene3D" id="2.60.40.10">
    <property type="entry name" value="Immunoglobulins"/>
    <property type="match status" value="19"/>
</dbReference>
<name>A0A0P7U214_SCLFO</name>
<keyword evidence="7" id="KW-1015">Disulfide bond</keyword>
<evidence type="ECO:0000256" key="2">
    <source>
        <dbReference type="ARBA" id="ARBA00004496"/>
    </source>
</evidence>
<dbReference type="FunFam" id="2.60.40.10:FF:000779">
    <property type="entry name" value="Titin b"/>
    <property type="match status" value="1"/>
</dbReference>
<feature type="domain" description="Ig-like" evidence="11">
    <location>
        <begin position="1604"/>
        <end position="1690"/>
    </location>
</feature>
<dbReference type="FunFam" id="2.60.40.10:FF:000697">
    <property type="entry name" value="titin isoform X1"/>
    <property type="match status" value="1"/>
</dbReference>
<protein>
    <submittedName>
        <fullName evidence="12">Titin-like</fullName>
    </submittedName>
</protein>
<keyword evidence="4" id="KW-0963">Cytoplasm</keyword>
<keyword evidence="9" id="KW-0393">Immunoglobulin domain</keyword>
<keyword evidence="8" id="KW-0539">Nucleus</keyword>
<dbReference type="InterPro" id="IPR036179">
    <property type="entry name" value="Ig-like_dom_sf"/>
</dbReference>
<keyword evidence="6" id="KW-0175">Coiled coil</keyword>
<reference evidence="12 13" key="1">
    <citation type="submission" date="2015-08" db="EMBL/GenBank/DDBJ databases">
        <title>The genome of the Asian arowana (Scleropages formosus).</title>
        <authorList>
            <person name="Tan M.H."/>
            <person name="Gan H.M."/>
            <person name="Croft L.J."/>
            <person name="Austin C.M."/>
        </authorList>
    </citation>
    <scope>NUCLEOTIDE SEQUENCE [LARGE SCALE GENOMIC DNA]</scope>
    <source>
        <strain evidence="12">Aro1</strain>
    </source>
</reference>
<feature type="domain" description="Ig-like" evidence="11">
    <location>
        <begin position="1327"/>
        <end position="1415"/>
    </location>
</feature>
<evidence type="ECO:0000313" key="13">
    <source>
        <dbReference type="Proteomes" id="UP000034805"/>
    </source>
</evidence>
<feature type="domain" description="Ig-like" evidence="11">
    <location>
        <begin position="2166"/>
        <end position="2253"/>
    </location>
</feature>
<dbReference type="GO" id="GO:0055013">
    <property type="term" value="P:cardiac muscle cell development"/>
    <property type="evidence" value="ECO:0007669"/>
    <property type="project" value="UniProtKB-ARBA"/>
</dbReference>
<comment type="similarity">
    <text evidence="3">Belongs to the protein kinase superfamily. CAMK Ser/Thr protein kinase family.</text>
</comment>
<comment type="subcellular location">
    <subcellularLocation>
        <location evidence="2">Cytoplasm</location>
    </subcellularLocation>
    <subcellularLocation>
        <location evidence="1">Nucleus</location>
    </subcellularLocation>
</comment>
<feature type="domain" description="Ig-like" evidence="11">
    <location>
        <begin position="1420"/>
        <end position="1510"/>
    </location>
</feature>
<evidence type="ECO:0000313" key="12">
    <source>
        <dbReference type="EMBL" id="KPP64347.1"/>
    </source>
</evidence>
<evidence type="ECO:0000256" key="5">
    <source>
        <dbReference type="ARBA" id="ARBA00022737"/>
    </source>
</evidence>
<feature type="non-terminal residue" evidence="12">
    <location>
        <position position="2324"/>
    </location>
</feature>
<comment type="caution">
    <text evidence="12">The sequence shown here is derived from an EMBL/GenBank/DDBJ whole genome shotgun (WGS) entry which is preliminary data.</text>
</comment>
<feature type="domain" description="Ig-like" evidence="11">
    <location>
        <begin position="1090"/>
        <end position="1162"/>
    </location>
</feature>
<feature type="domain" description="Ig-like" evidence="11">
    <location>
        <begin position="951"/>
        <end position="1041"/>
    </location>
</feature>
<organism evidence="12 13">
    <name type="scientific">Scleropages formosus</name>
    <name type="common">Asian bonytongue</name>
    <name type="synonym">Osteoglossum formosum</name>
    <dbReference type="NCBI Taxonomy" id="113540"/>
    <lineage>
        <taxon>Eukaryota</taxon>
        <taxon>Metazoa</taxon>
        <taxon>Chordata</taxon>
        <taxon>Craniata</taxon>
        <taxon>Vertebrata</taxon>
        <taxon>Euteleostomi</taxon>
        <taxon>Actinopterygii</taxon>
        <taxon>Neopterygii</taxon>
        <taxon>Teleostei</taxon>
        <taxon>Osteoglossocephala</taxon>
        <taxon>Osteoglossomorpha</taxon>
        <taxon>Osteoglossiformes</taxon>
        <taxon>Osteoglossidae</taxon>
        <taxon>Scleropages</taxon>
    </lineage>
</organism>
<dbReference type="FunFam" id="2.60.40.10:FF:000032">
    <property type="entry name" value="palladin isoform X1"/>
    <property type="match status" value="2"/>
</dbReference>
<feature type="domain" description="Ig-like" evidence="11">
    <location>
        <begin position="804"/>
        <end position="894"/>
    </location>
</feature>
<dbReference type="CDD" id="cd00096">
    <property type="entry name" value="Ig"/>
    <property type="match status" value="2"/>
</dbReference>
<evidence type="ECO:0000256" key="9">
    <source>
        <dbReference type="ARBA" id="ARBA00023319"/>
    </source>
</evidence>
<dbReference type="InterPro" id="IPR003599">
    <property type="entry name" value="Ig_sub"/>
</dbReference>
<dbReference type="PROSITE" id="PS50835">
    <property type="entry name" value="IG_LIKE"/>
    <property type="match status" value="15"/>
</dbReference>
<sequence length="2324" mass="258080">VRTPTMSTEVPTFTQPLQNIVALEGTTATLEARVSGKEPRDITASLTVPFGNCAAGVPVPEVSWFRDGQVLSMATLSGAHISCADGRAVLTIPAVTAAHSGRFSVRATNVAGQATSTAELVVTAETAPPTFIQKLQSMAVKQGSQATLSVRVTGTPAPDVKFFREGTEIQSSSDFRLVQDGDQHSLLVAEAFPEDSGMFSVTATNSSGKATCTAQLLVQALPRNGFFFQGLSNTTVTEGEAVTLECQVSGRPTPAVVWFREEYKIENSSDFRLSFENGRARLTIREAFAEDSGRFSCTATSEAGTASTSCYLAVKGEYLNLHRLKCVRSVAMETKKQTVSEVNGMLEHMESDTGTPPFFVTKPSVQRLVEGRSVAFECQVGGNPQPHVYWKKGGVPLSNGYRHKISHDKDSGMCRLEISMMLADDAGHYVITARNRLGEASASAILLKEEEYEALTKQQKMGFGKEITSVVREIKAMGAPSVMTGGYRMGHVATQKRTLQQTAVMKSRIIEQEFHISAFEERIIQEIELHIRKISYQELAAEDGEQMVMDVAENEAMEPVFLTPAKSQRITEGAGVTFCCKMAGTPLPKVAWYKDGKRIRHSDHYQIEVQPNGEVSLHIPAVQPEDEGIYTAFAANMKGNAVSSGKLQVEPSTAVVAQPYVPQPQRTIRSTSPPSVGHSVVSRLDENEEGELEKMYKPIFIMRPSSLKCSEGQTARFDVKVVGSPMPETFWFHNASNSSRAGNPVRNDNTHKMVVKEDGIQSLIVVPATPEDSGEWVVVAQNRFGQSSISMNLTVEAKETLTRPKFTEKLKNISIKEGAEIEFVVKATGNPIPDIAWLKSSDIISEYKYPNYRLEGTKGESKFKITAATGSDTAWYTAIAVNKVGRDTTRFKVNVKVESSDFRPERRLIIPKGTYKAKDIAPPELEPLPLRYGLEQWEEGDLYDKDKQQKPHFKKKLSSVRLKRFGPVHFDCRLTPIGDPTMTVEWLQDGQPLAAANRLRMTNEFGYCSLDYEVAYSRDSGVITCRASNKYGSDQTSATLIVKDEKGLVEETQLPEGIKGRHRIEEIERTAHEGAPTGVTDDEASEKTKPEIVLLPEPASVLEGGTARFRCRVTGYPAPKVNWYLNKQLIRKSKRFRLRYDGIYYFEITDCKSYDSGEVKVTAENPEGVAEHCVKLEIKQKEDFRSILRRAPELKSPETGGAPEQGGLPFKVIKADKPPEPSQPKETVKLKKAERIIHEIAPEETEELKNKFKRRTEEGYYEAITALEMKPHKKDDSYEGMLKKRKGELLHWTKEVPKEEKEEQGDRGTITVTRQEKIQLDPSMRAPKILDRILSQTIYEGEEAHFRVRVDGHPTPECLWFKNGVALEKSNRVYWFWPEDSVCDLVIKDVTAEDSASIMVKAVSAAGETSSHTFLLVQGKHVISFTQQLEDVIAKEKDTMVTFECETSEPFVKVKWLKNDVEIFSGDKYRMHFDRKVHFLSVLTIDMDDAAEYTCAVSDADHIRTSARLTVEGAPLYIIKNLENVEVPESYTGKLECEVSREDAEGIWYFEDMEISPSSKYIISSRRGYRSLVVKDVGKEDQGEYTFVTGDLMTTATMKITLRPVTILQGLSDLTISEGSNAVLEVKFSQENVEGTWFKDGEGISEAAHIHMLSDKHMNKLVIEGATKDDAGVYTFVVADQNVSTSAKLTVQIISILTPLEDVATIEGTKAVLEAKISVADVTSVKWYHDDELLMPSERVQSIAKGSKQRLVFNRTFASDDGYYRLVVGRADTSCGLAVENIDIVKAMEDQVCLETEDVTFEVELSHPGIDVIWSFRNQQLKNDAKYKIQSDGKHYSLTVVLSTKEEEGLYVFEAGEKSCSATLTVSGGAVTKVLEDVVVAESQTAILGCEVANPNAEGRWLKDGQRLVFNDNIRSEELDFVRRLVIVITRPQDAGEYTYHVGNSVSAANLKVEAFSVCTRLTSLTFVPFKAVKIKKTLKNQMVTETHDAVFALELSHENVTGSLWTKNGVEIHSSDKFAFGIDGTLHSLTIRNCSTHDEAVYGFKLGKLFTTARLDIDRGTRGVAEGFMFHDLSTSPLAIKIVKKPKDVTCLVDGTASFDLTLTHDDIPVKWMFRNTELMPGENCEIVSAKKMHKLTLKNVESHNAGEYTAAVGHLQCVSSLHVESVSVTKAMKDTKVPETKTATFECEVSHSNVPFAWLKDGVEIEPSHRFRIAAEGKVHQLKILNVSQEDAAEYTFICGSDGVSATLTVSVMKVWESSEVSAEEQVQDIDGDMMFPKLSSEPFALFSLSVCEGERWNPKALPMSEKYGIHPRFGDHKVYCQ</sequence>
<dbReference type="EMBL" id="JARO02007110">
    <property type="protein sequence ID" value="KPP64347.1"/>
    <property type="molecule type" value="Genomic_DNA"/>
</dbReference>
<dbReference type="FunFam" id="2.60.40.10:FF:000107">
    <property type="entry name" value="Myosin, light chain kinase a"/>
    <property type="match status" value="1"/>
</dbReference>
<dbReference type="GO" id="GO:0060298">
    <property type="term" value="P:positive regulation of sarcomere organization"/>
    <property type="evidence" value="ECO:0007669"/>
    <property type="project" value="UniProtKB-ARBA"/>
</dbReference>
<dbReference type="InterPro" id="IPR013783">
    <property type="entry name" value="Ig-like_fold"/>
</dbReference>
<keyword evidence="5" id="KW-0677">Repeat</keyword>
<dbReference type="FunFam" id="2.60.40.10:FF:000050">
    <property type="entry name" value="Titin isoform B"/>
    <property type="match status" value="4"/>
</dbReference>
<dbReference type="SUPFAM" id="SSF48726">
    <property type="entry name" value="Immunoglobulin"/>
    <property type="match status" value="19"/>
</dbReference>
<dbReference type="PANTHER" id="PTHR47633:SF4">
    <property type="entry name" value="MYOPALLADIN ISOFORM X1"/>
    <property type="match status" value="1"/>
</dbReference>
<feature type="domain" description="Ig-like" evidence="11">
    <location>
        <begin position="1869"/>
        <end position="1957"/>
    </location>
</feature>
<dbReference type="FunFam" id="2.60.40.10:FF:000714">
    <property type="entry name" value="Titin novex-3"/>
    <property type="match status" value="2"/>
</dbReference>
<evidence type="ECO:0000256" key="8">
    <source>
        <dbReference type="ARBA" id="ARBA00023242"/>
    </source>
</evidence>
<dbReference type="InterPro" id="IPR007110">
    <property type="entry name" value="Ig-like_dom"/>
</dbReference>
<feature type="domain" description="Ig-like" evidence="11">
    <location>
        <begin position="357"/>
        <end position="443"/>
    </location>
</feature>
<feature type="domain" description="Ig-like" evidence="11">
    <location>
        <begin position="1515"/>
        <end position="1601"/>
    </location>
</feature>
<evidence type="ECO:0000256" key="4">
    <source>
        <dbReference type="ARBA" id="ARBA00022490"/>
    </source>
</evidence>
<feature type="domain" description="Ig-like" evidence="11">
    <location>
        <begin position="11"/>
        <end position="123"/>
    </location>
</feature>
<dbReference type="GO" id="GO:0005634">
    <property type="term" value="C:nucleus"/>
    <property type="evidence" value="ECO:0007669"/>
    <property type="project" value="UniProtKB-SubCell"/>
</dbReference>
<feature type="compositionally biased region" description="Polar residues" evidence="10">
    <location>
        <begin position="665"/>
        <end position="674"/>
    </location>
</feature>
<evidence type="ECO:0000256" key="7">
    <source>
        <dbReference type="ARBA" id="ARBA00023157"/>
    </source>
</evidence>
<dbReference type="Proteomes" id="UP000034805">
    <property type="component" value="Unassembled WGS sequence"/>
</dbReference>
<dbReference type="InterPro" id="IPR003598">
    <property type="entry name" value="Ig_sub2"/>
</dbReference>
<dbReference type="GO" id="GO:0003007">
    <property type="term" value="P:heart morphogenesis"/>
    <property type="evidence" value="ECO:0007669"/>
    <property type="project" value="UniProtKB-ARBA"/>
</dbReference>
<dbReference type="FunFam" id="2.60.40.10:FF:000425">
    <property type="entry name" value="Myosin light chain kinase"/>
    <property type="match status" value="1"/>
</dbReference>
<dbReference type="GO" id="GO:0031674">
    <property type="term" value="C:I band"/>
    <property type="evidence" value="ECO:0007669"/>
    <property type="project" value="UniProtKB-ARBA"/>
</dbReference>
<dbReference type="Pfam" id="PF07679">
    <property type="entry name" value="I-set"/>
    <property type="match status" value="18"/>
</dbReference>
<evidence type="ECO:0000256" key="1">
    <source>
        <dbReference type="ARBA" id="ARBA00004123"/>
    </source>
</evidence>
<feature type="domain" description="Ig-like" evidence="11">
    <location>
        <begin position="559"/>
        <end position="648"/>
    </location>
</feature>
<evidence type="ECO:0000256" key="6">
    <source>
        <dbReference type="ARBA" id="ARBA00023054"/>
    </source>
</evidence>
<feature type="region of interest" description="Disordered" evidence="10">
    <location>
        <begin position="665"/>
        <end position="685"/>
    </location>
</feature>
<dbReference type="FunFam" id="2.60.40.10:FF:000659">
    <property type="entry name" value="titin isoform X1"/>
    <property type="match status" value="1"/>
</dbReference>
<dbReference type="GO" id="GO:0045989">
    <property type="term" value="P:positive regulation of striated muscle contraction"/>
    <property type="evidence" value="ECO:0007669"/>
    <property type="project" value="UniProtKB-ARBA"/>
</dbReference>
<feature type="domain" description="Ig-like" evidence="11">
    <location>
        <begin position="129"/>
        <end position="217"/>
    </location>
</feature>
<evidence type="ECO:0000256" key="3">
    <source>
        <dbReference type="ARBA" id="ARBA00006692"/>
    </source>
</evidence>
<dbReference type="SMART" id="SM00409">
    <property type="entry name" value="IG"/>
    <property type="match status" value="19"/>
</dbReference>
<accession>A0A0P7U214</accession>
<evidence type="ECO:0000256" key="10">
    <source>
        <dbReference type="SAM" id="MobiDB-lite"/>
    </source>
</evidence>
<dbReference type="FunFam" id="2.60.40.10:FF:001382">
    <property type="entry name" value="titin isoform X1"/>
    <property type="match status" value="1"/>
</dbReference>
<feature type="non-terminal residue" evidence="12">
    <location>
        <position position="1"/>
    </location>
</feature>
<feature type="domain" description="Ig-like" evidence="11">
    <location>
        <begin position="698"/>
        <end position="796"/>
    </location>
</feature>
<dbReference type="InterPro" id="IPR013098">
    <property type="entry name" value="Ig_I-set"/>
</dbReference>
<proteinExistence type="inferred from homology"/>
<feature type="domain" description="Ig-like" evidence="11">
    <location>
        <begin position="222"/>
        <end position="313"/>
    </location>
</feature>
<dbReference type="PANTHER" id="PTHR47633">
    <property type="entry name" value="IMMUNOGLOBULIN"/>
    <property type="match status" value="1"/>
</dbReference>
<feature type="region of interest" description="Disordered" evidence="10">
    <location>
        <begin position="1192"/>
        <end position="1230"/>
    </location>
</feature>
<gene>
    <name evidence="12" type="ORF">Z043_117317</name>
</gene>